<evidence type="ECO:0000313" key="4">
    <source>
        <dbReference type="EMBL" id="CAH1232349.1"/>
    </source>
</evidence>
<dbReference type="InterPro" id="IPR023214">
    <property type="entry name" value="HAD_sf"/>
</dbReference>
<dbReference type="InterPro" id="IPR009206">
    <property type="entry name" value="Nucleotidase_putative"/>
</dbReference>
<accession>A0ABN8HAW2</accession>
<dbReference type="InterPro" id="IPR010708">
    <property type="entry name" value="5'(3')-deoxyribonucleotidase"/>
</dbReference>
<gene>
    <name evidence="4" type="ORF">PAECIP111891_06995</name>
</gene>
<name>A0ABN8HAW2_9BACL</name>
<comment type="caution">
    <text evidence="4">The sequence shown here is derived from an EMBL/GenBank/DDBJ whole genome shotgun (WGS) entry which is preliminary data.</text>
</comment>
<dbReference type="PANTHER" id="PTHR35134">
    <property type="entry name" value="NUCLEOTIDASE YQFW-RELATED"/>
    <property type="match status" value="1"/>
</dbReference>
<dbReference type="SUPFAM" id="SSF56784">
    <property type="entry name" value="HAD-like"/>
    <property type="match status" value="1"/>
</dbReference>
<dbReference type="RefSeq" id="WP_236293469.1">
    <property type="nucleotide sequence ID" value="NZ_CAKMMW010000049.1"/>
</dbReference>
<evidence type="ECO:0000256" key="1">
    <source>
        <dbReference type="ARBA" id="ARBA00009589"/>
    </source>
</evidence>
<organism evidence="4 5">
    <name type="scientific">Paenibacillus allorhizoplanae</name>
    <dbReference type="NCBI Taxonomy" id="2905648"/>
    <lineage>
        <taxon>Bacteria</taxon>
        <taxon>Bacillati</taxon>
        <taxon>Bacillota</taxon>
        <taxon>Bacilli</taxon>
        <taxon>Bacillales</taxon>
        <taxon>Paenibacillaceae</taxon>
        <taxon>Paenibacillus</taxon>
    </lineage>
</organism>
<dbReference type="InterPro" id="IPR052419">
    <property type="entry name" value="5_3-deoxyribonucleotidase-like"/>
</dbReference>
<dbReference type="PIRSF" id="PIRSF021362">
    <property type="entry name" value="UCP021362_HAD"/>
    <property type="match status" value="1"/>
</dbReference>
<evidence type="ECO:0000256" key="3">
    <source>
        <dbReference type="PIRNR" id="PIRNR021362"/>
    </source>
</evidence>
<keyword evidence="2 3" id="KW-0378">Hydrolase</keyword>
<evidence type="ECO:0000256" key="2">
    <source>
        <dbReference type="ARBA" id="ARBA00022801"/>
    </source>
</evidence>
<proteinExistence type="inferred from homology"/>
<dbReference type="InterPro" id="IPR036412">
    <property type="entry name" value="HAD-like_sf"/>
</dbReference>
<dbReference type="Pfam" id="PF06941">
    <property type="entry name" value="NT5C"/>
    <property type="match status" value="1"/>
</dbReference>
<dbReference type="PANTHER" id="PTHR35134:SF2">
    <property type="entry name" value="NUCLEOTIDASE YQFW-RELATED"/>
    <property type="match status" value="1"/>
</dbReference>
<dbReference type="GO" id="GO:0016787">
    <property type="term" value="F:hydrolase activity"/>
    <property type="evidence" value="ECO:0007669"/>
    <property type="project" value="UniProtKB-KW"/>
</dbReference>
<reference evidence="4" key="1">
    <citation type="submission" date="2022-01" db="EMBL/GenBank/DDBJ databases">
        <authorList>
            <person name="Criscuolo A."/>
        </authorList>
    </citation>
    <scope>NUCLEOTIDE SEQUENCE</scope>
    <source>
        <strain evidence="4">CIP111891</strain>
    </source>
</reference>
<comment type="similarity">
    <text evidence="1 3">Belongs to the 5'(3')-deoxyribonucleotidase family.</text>
</comment>
<dbReference type="Proteomes" id="UP000838821">
    <property type="component" value="Unassembled WGS sequence"/>
</dbReference>
<dbReference type="Gene3D" id="3.40.50.1000">
    <property type="entry name" value="HAD superfamily/HAD-like"/>
    <property type="match status" value="1"/>
</dbReference>
<keyword evidence="5" id="KW-1185">Reference proteome</keyword>
<protein>
    <recommendedName>
        <fullName evidence="3">Nucleotidase</fullName>
        <ecNumber evidence="3">3.1.3.-</ecNumber>
    </recommendedName>
</protein>
<dbReference type="EC" id="3.1.3.-" evidence="3"/>
<sequence>MIHIGLDFDDTLMDTRKSIVNVYNKQLNRSIMFNEVTIYEISELYGQSFKDFQEFFVSNQDELHLIEPYPFLQETLSRFANEVKFTIMTGRPVEWMESVNKWIKENDIVIESLCASQFPNGKIECAKLNGVSLFIEDHPAHALAIAEGGVNVLLIDKPYNQECQHERITRVRDWQEIGKILDIIVFR</sequence>
<evidence type="ECO:0000313" key="5">
    <source>
        <dbReference type="Proteomes" id="UP000838821"/>
    </source>
</evidence>
<dbReference type="EMBL" id="CAKMMW010000049">
    <property type="protein sequence ID" value="CAH1232349.1"/>
    <property type="molecule type" value="Genomic_DNA"/>
</dbReference>